<protein>
    <submittedName>
        <fullName evidence="2">Imm63 family immunity protein</fullName>
    </submittedName>
</protein>
<dbReference type="RefSeq" id="WP_349657513.1">
    <property type="nucleotide sequence ID" value="NZ_CP144460.1"/>
</dbReference>
<accession>A0AAU7PF57</accession>
<evidence type="ECO:0000259" key="1">
    <source>
        <dbReference type="Pfam" id="PF15599"/>
    </source>
</evidence>
<reference evidence="2" key="1">
    <citation type="submission" date="2024-02" db="EMBL/GenBank/DDBJ databases">
        <title>Complete genome sequence of Xanthomonas sp. 10-10.</title>
        <authorList>
            <person name="Biessy A."/>
            <person name="Ciotola M."/>
            <person name="Cadieux M."/>
            <person name="Soufiane B."/>
            <person name="Laforest M."/>
            <person name="Filion M."/>
        </authorList>
    </citation>
    <scope>NUCLEOTIDE SEQUENCE</scope>
    <source>
        <strain evidence="2">10-10</strain>
    </source>
</reference>
<name>A0AAU7PF57_9XANT</name>
<dbReference type="Pfam" id="PF15599">
    <property type="entry name" value="Imm63"/>
    <property type="match status" value="1"/>
</dbReference>
<dbReference type="EMBL" id="CP144460">
    <property type="protein sequence ID" value="XBS39753.1"/>
    <property type="molecule type" value="Genomic_DNA"/>
</dbReference>
<feature type="domain" description="Immunity protein 63" evidence="1">
    <location>
        <begin position="44"/>
        <end position="124"/>
    </location>
</feature>
<gene>
    <name evidence="2" type="ORF">VZ068_09765</name>
</gene>
<organism evidence="2">
    <name type="scientific">Xanthomonas sp. 10-10</name>
    <dbReference type="NCBI Taxonomy" id="3115848"/>
    <lineage>
        <taxon>Bacteria</taxon>
        <taxon>Pseudomonadati</taxon>
        <taxon>Pseudomonadota</taxon>
        <taxon>Gammaproteobacteria</taxon>
        <taxon>Lysobacterales</taxon>
        <taxon>Lysobacteraceae</taxon>
        <taxon>Xanthomonas</taxon>
    </lineage>
</organism>
<dbReference type="AlphaFoldDB" id="A0AAU7PF57"/>
<evidence type="ECO:0000313" key="2">
    <source>
        <dbReference type="EMBL" id="XBS39753.1"/>
    </source>
</evidence>
<sequence length="129" mass="14889">MNDRIGEIQRDVISLGAMINLPQDFLVIKTKPSSDGVPFLTCQDNFFVYSSIERDYEIFKKITSSEDDVLYWVLSRAVSKMVLDLNYSEFGNSEKSEEEMFARKVDLMKRLNPAWGPRAAHEYRSGMGY</sequence>
<dbReference type="InterPro" id="IPR028952">
    <property type="entry name" value="Imm63"/>
</dbReference>
<proteinExistence type="predicted"/>